<gene>
    <name evidence="8" type="ORF">SAMN05216404_11286</name>
</gene>
<evidence type="ECO:0000259" key="7">
    <source>
        <dbReference type="Pfam" id="PF16332"/>
    </source>
</evidence>
<keyword evidence="2" id="KW-0732">Signal</keyword>
<dbReference type="SUPFAM" id="SSF48230">
    <property type="entry name" value="Chondroitin AC/alginate lyase"/>
    <property type="match status" value="1"/>
</dbReference>
<organism evidence="8 9">
    <name type="scientific">Nitrosospira multiformis</name>
    <dbReference type="NCBI Taxonomy" id="1231"/>
    <lineage>
        <taxon>Bacteria</taxon>
        <taxon>Pseudomonadati</taxon>
        <taxon>Pseudomonadota</taxon>
        <taxon>Betaproteobacteria</taxon>
        <taxon>Nitrosomonadales</taxon>
        <taxon>Nitrosomonadaceae</taxon>
        <taxon>Nitrosospira</taxon>
    </lineage>
</organism>
<evidence type="ECO:0000256" key="5">
    <source>
        <dbReference type="SAM" id="MobiDB-lite"/>
    </source>
</evidence>
<evidence type="ECO:0000256" key="2">
    <source>
        <dbReference type="ARBA" id="ARBA00022729"/>
    </source>
</evidence>
<dbReference type="Pfam" id="PF16332">
    <property type="entry name" value="DUF4962"/>
    <property type="match status" value="1"/>
</dbReference>
<proteinExistence type="predicted"/>
<dbReference type="Proteomes" id="UP000183898">
    <property type="component" value="Unassembled WGS sequence"/>
</dbReference>
<feature type="domain" description="Heparinase II/III-like C-terminal" evidence="6">
    <location>
        <begin position="480"/>
        <end position="719"/>
    </location>
</feature>
<dbReference type="GO" id="GO:0016829">
    <property type="term" value="F:lyase activity"/>
    <property type="evidence" value="ECO:0007669"/>
    <property type="project" value="UniProtKB-KW"/>
</dbReference>
<protein>
    <submittedName>
        <fullName evidence="8">Uncharacterized protein</fullName>
    </submittedName>
</protein>
<dbReference type="EMBL" id="FOCT01000012">
    <property type="protein sequence ID" value="SEO15034.1"/>
    <property type="molecule type" value="Genomic_DNA"/>
</dbReference>
<evidence type="ECO:0000256" key="3">
    <source>
        <dbReference type="ARBA" id="ARBA00022764"/>
    </source>
</evidence>
<feature type="compositionally biased region" description="Polar residues" evidence="5">
    <location>
        <begin position="695"/>
        <end position="704"/>
    </location>
</feature>
<dbReference type="InterPro" id="IPR008929">
    <property type="entry name" value="Chondroitin_lyas"/>
</dbReference>
<dbReference type="PANTHER" id="PTHR39210:SF1">
    <property type="entry name" value="HEPARIN-SULFATE LYASE"/>
    <property type="match status" value="1"/>
</dbReference>
<sequence>MFTKHTLQAFAVVSLLVYAQLGWSDWAEPISPEYIPVAPVNGAIVKQNPPDFDWRRINLSAEYQLVVRQEGGKRYEWRTSRNWYSPSISLPPGKYSWQVRPIGAGNEVGGSDWRQFTVPEDAIPFVVPGNEDLLRELRDKPRPRSLLGGRDESKLRSLVLSERKNVVEVLKNQIQKKMARPALGAPPKKVERKVGKEADWANSLFAIRNYVTGEAWQLRAAALLWQLTRDPILLAEALRTGDALAALDPNGPTGYKSQDQASRDIAIALASAYDWLGDAVPVESQKLWLKSIAVRGQAIYDDLLGGQRRFDVSHYDSHGWTNLAYLADLSALMVGSLPESESWFNDSFRFYIHTVSPWGGEEGGWANSSAYAIWSLDLGIIPRWDSIRAATGVNIYNKPWSQGFLKYFVYFEPPSSPIQLFGDGAEIPPDFSLIKGFASRQDNPLAAWYVLNIDKNEDLIRHLAAPIPLPVEGVSPEPPETNAIAFRDIGWVAMHSAIVDPLRTSIYFRSSPYAAFNHSHADNNSFVLVSRGESLLIDSGYYDWYGSPHDKQWYWRTKAHNAITFDGGKGQAEKTGPEKMTAKGRLTEFHTNGKVDFTEGDATPAYEGALQQARRRLWYLRDENVLIIHDSLRSTTPRQFEWNIHALNPFEIKEAGSIGVKQKAARACINMLQPRAIEFTQNNKFDAPPKKPPSRNDQGGNATPDQWHGRFQTKERKAAVEFLVVVDIDCKNTPIKMENFESNRQIKVGNESIHVAK</sequence>
<evidence type="ECO:0000256" key="4">
    <source>
        <dbReference type="ARBA" id="ARBA00023239"/>
    </source>
</evidence>
<keyword evidence="4" id="KW-0456">Lyase</keyword>
<feature type="region of interest" description="Disordered" evidence="5">
    <location>
        <begin position="680"/>
        <end position="708"/>
    </location>
</feature>
<reference evidence="8 9" key="1">
    <citation type="submission" date="2016-10" db="EMBL/GenBank/DDBJ databases">
        <authorList>
            <person name="de Groot N.N."/>
        </authorList>
    </citation>
    <scope>NUCLEOTIDE SEQUENCE [LARGE SCALE GENOMIC DNA]</scope>
    <source>
        <strain evidence="8 9">Nl18</strain>
    </source>
</reference>
<dbReference type="InterPro" id="IPR013783">
    <property type="entry name" value="Ig-like_fold"/>
</dbReference>
<evidence type="ECO:0000313" key="8">
    <source>
        <dbReference type="EMBL" id="SEO15034.1"/>
    </source>
</evidence>
<name>A0A1H8MCL3_9PROT</name>
<dbReference type="PANTHER" id="PTHR39210">
    <property type="entry name" value="HEPARIN-SULFATE LYASE"/>
    <property type="match status" value="1"/>
</dbReference>
<feature type="domain" description="Heparinase II N-terminal" evidence="7">
    <location>
        <begin position="81"/>
        <end position="457"/>
    </location>
</feature>
<dbReference type="Gene3D" id="2.60.40.10">
    <property type="entry name" value="Immunoglobulins"/>
    <property type="match status" value="1"/>
</dbReference>
<evidence type="ECO:0000259" key="6">
    <source>
        <dbReference type="Pfam" id="PF07940"/>
    </source>
</evidence>
<evidence type="ECO:0000313" key="9">
    <source>
        <dbReference type="Proteomes" id="UP000183898"/>
    </source>
</evidence>
<accession>A0A1H8MCL3</accession>
<dbReference type="InterPro" id="IPR012480">
    <property type="entry name" value="Hepar_II_III_C"/>
</dbReference>
<evidence type="ECO:0000256" key="1">
    <source>
        <dbReference type="ARBA" id="ARBA00004418"/>
    </source>
</evidence>
<dbReference type="GO" id="GO:0042597">
    <property type="term" value="C:periplasmic space"/>
    <property type="evidence" value="ECO:0007669"/>
    <property type="project" value="UniProtKB-SubCell"/>
</dbReference>
<comment type="subcellular location">
    <subcellularLocation>
        <location evidence="1">Periplasm</location>
    </subcellularLocation>
</comment>
<keyword evidence="3" id="KW-0574">Periplasm</keyword>
<dbReference type="InterPro" id="IPR032518">
    <property type="entry name" value="HepII_N"/>
</dbReference>
<dbReference type="Gene3D" id="2.70.98.70">
    <property type="match status" value="1"/>
</dbReference>
<dbReference type="AlphaFoldDB" id="A0A1H8MCL3"/>
<dbReference type="Pfam" id="PF07940">
    <property type="entry name" value="Hepar_II_III_C"/>
    <property type="match status" value="1"/>
</dbReference>
<dbReference type="Gene3D" id="1.50.10.100">
    <property type="entry name" value="Chondroitin AC/alginate lyase"/>
    <property type="match status" value="1"/>
</dbReference>